<protein>
    <submittedName>
        <fullName evidence="2">Uncharacterized protein</fullName>
    </submittedName>
</protein>
<dbReference type="Proteomes" id="UP000198949">
    <property type="component" value="Unassembled WGS sequence"/>
</dbReference>
<dbReference type="AlphaFoldDB" id="A0A1G6ZDN4"/>
<evidence type="ECO:0000256" key="1">
    <source>
        <dbReference type="SAM" id="MobiDB-lite"/>
    </source>
</evidence>
<evidence type="ECO:0000313" key="3">
    <source>
        <dbReference type="Proteomes" id="UP000198949"/>
    </source>
</evidence>
<feature type="region of interest" description="Disordered" evidence="1">
    <location>
        <begin position="13"/>
        <end position="51"/>
    </location>
</feature>
<reference evidence="3" key="1">
    <citation type="submission" date="2016-10" db="EMBL/GenBank/DDBJ databases">
        <authorList>
            <person name="Varghese N."/>
            <person name="Submissions S."/>
        </authorList>
    </citation>
    <scope>NUCLEOTIDE SEQUENCE [LARGE SCALE GENOMIC DNA]</scope>
    <source>
        <strain evidence="3">CGMCC 4.3516</strain>
    </source>
</reference>
<evidence type="ECO:0000313" key="2">
    <source>
        <dbReference type="EMBL" id="SDE00287.1"/>
    </source>
</evidence>
<feature type="compositionally biased region" description="Low complexity" evidence="1">
    <location>
        <begin position="24"/>
        <end position="47"/>
    </location>
</feature>
<dbReference type="STRING" id="58114.SAMN05216270_110175"/>
<keyword evidence="3" id="KW-1185">Reference proteome</keyword>
<accession>A0A1G6ZDN4</accession>
<dbReference type="RefSeq" id="WP_091038009.1">
    <property type="nucleotide sequence ID" value="NZ_FNAD01000010.1"/>
</dbReference>
<organism evidence="2 3">
    <name type="scientific">Glycomyces harbinensis</name>
    <dbReference type="NCBI Taxonomy" id="58114"/>
    <lineage>
        <taxon>Bacteria</taxon>
        <taxon>Bacillati</taxon>
        <taxon>Actinomycetota</taxon>
        <taxon>Actinomycetes</taxon>
        <taxon>Glycomycetales</taxon>
        <taxon>Glycomycetaceae</taxon>
        <taxon>Glycomyces</taxon>
    </lineage>
</organism>
<gene>
    <name evidence="2" type="ORF">SAMN05216270_110175</name>
</gene>
<name>A0A1G6ZDN4_9ACTN</name>
<proteinExistence type="predicted"/>
<sequence length="164" mass="16759">MALLASIAIAGCGTEPRSDEAGDASDPSASSSDVESTSPEPESPTAVDGTDYAACDDGSCEVLVTGEVQFSFDDFTLTVTITDDGIETHTANSDNTRSGSSNMSGAGISDAYCVAYLTAGSNTMQCYPDTEPGEAPAVESESGVLVLEMLDFLEGTAVIRLTMG</sequence>
<dbReference type="OrthoDB" id="3577535at2"/>
<dbReference type="EMBL" id="FNAD01000010">
    <property type="protein sequence ID" value="SDE00287.1"/>
    <property type="molecule type" value="Genomic_DNA"/>
</dbReference>